<evidence type="ECO:0000256" key="1">
    <source>
        <dbReference type="ARBA" id="ARBA00004760"/>
    </source>
</evidence>
<dbReference type="PANTHER" id="PTHR16320:SF9">
    <property type="entry name" value="SPHINGOMYELIN PHOSPHODIESTERASE 5"/>
    <property type="match status" value="1"/>
</dbReference>
<keyword evidence="6" id="KW-0472">Membrane</keyword>
<reference evidence="7" key="1">
    <citation type="thesis" date="2020" institute="ProQuest LLC" country="789 East Eisenhower Parkway, Ann Arbor, MI, USA">
        <title>Comparative Genomics and Chromosome Evolution.</title>
        <authorList>
            <person name="Mudd A.B."/>
        </authorList>
    </citation>
    <scope>NUCLEOTIDE SEQUENCE</scope>
    <source>
        <strain evidence="7">HN-11 Male</strain>
        <tissue evidence="7">Kidney and liver</tissue>
    </source>
</reference>
<dbReference type="GO" id="GO:0004767">
    <property type="term" value="F:sphingomyelin phosphodiesterase activity"/>
    <property type="evidence" value="ECO:0007669"/>
    <property type="project" value="UniProtKB-EC"/>
</dbReference>
<dbReference type="InterPro" id="IPR036691">
    <property type="entry name" value="Endo/exonu/phosph_ase_sf"/>
</dbReference>
<dbReference type="GO" id="GO:0005737">
    <property type="term" value="C:cytoplasm"/>
    <property type="evidence" value="ECO:0007669"/>
    <property type="project" value="TreeGrafter"/>
</dbReference>
<feature type="region of interest" description="Disordered" evidence="5">
    <location>
        <begin position="375"/>
        <end position="415"/>
    </location>
</feature>
<dbReference type="Proteomes" id="UP000770717">
    <property type="component" value="Unassembled WGS sequence"/>
</dbReference>
<gene>
    <name evidence="7" type="ORF">GDO78_016573</name>
</gene>
<protein>
    <recommendedName>
        <fullName evidence="3">sphingomyelin phosphodiesterase</fullName>
        <ecNumber evidence="3">3.1.4.12</ecNumber>
    </recommendedName>
</protein>
<evidence type="ECO:0000256" key="6">
    <source>
        <dbReference type="SAM" id="Phobius"/>
    </source>
</evidence>
<evidence type="ECO:0000256" key="5">
    <source>
        <dbReference type="SAM" id="MobiDB-lite"/>
    </source>
</evidence>
<feature type="compositionally biased region" description="Polar residues" evidence="5">
    <location>
        <begin position="375"/>
        <end position="386"/>
    </location>
</feature>
<evidence type="ECO:0000256" key="2">
    <source>
        <dbReference type="ARBA" id="ARBA00004991"/>
    </source>
</evidence>
<proteinExistence type="predicted"/>
<dbReference type="InterPro" id="IPR038772">
    <property type="entry name" value="Sph/SMPD2-like"/>
</dbReference>
<keyword evidence="4" id="KW-0746">Sphingolipid metabolism</keyword>
<feature type="transmembrane region" description="Helical" evidence="6">
    <location>
        <begin position="51"/>
        <end position="81"/>
    </location>
</feature>
<comment type="caution">
    <text evidence="7">The sequence shown here is derived from an EMBL/GenBank/DDBJ whole genome shotgun (WGS) entry which is preliminary data.</text>
</comment>
<dbReference type="EMBL" id="WNTK01002034">
    <property type="protein sequence ID" value="KAG9466494.1"/>
    <property type="molecule type" value="Genomic_DNA"/>
</dbReference>
<evidence type="ECO:0000313" key="8">
    <source>
        <dbReference type="Proteomes" id="UP000770717"/>
    </source>
</evidence>
<dbReference type="OrthoDB" id="40902at2759"/>
<keyword evidence="6" id="KW-0812">Transmembrane</keyword>
<feature type="transmembrane region" description="Helical" evidence="6">
    <location>
        <begin position="12"/>
        <end position="31"/>
    </location>
</feature>
<evidence type="ECO:0000256" key="4">
    <source>
        <dbReference type="ARBA" id="ARBA00022919"/>
    </source>
</evidence>
<dbReference type="EC" id="3.1.4.12" evidence="3"/>
<comment type="pathway">
    <text evidence="2">Sphingolipid metabolism.</text>
</comment>
<dbReference type="Gene3D" id="3.60.10.10">
    <property type="entry name" value="Endonuclease/exonuclease/phosphatase"/>
    <property type="match status" value="1"/>
</dbReference>
<name>A0A8J6EAE3_ELECQ</name>
<accession>A0A8J6EAE3</accession>
<dbReference type="GO" id="GO:0006684">
    <property type="term" value="P:sphingomyelin metabolic process"/>
    <property type="evidence" value="ECO:0007669"/>
    <property type="project" value="TreeGrafter"/>
</dbReference>
<evidence type="ECO:0000256" key="3">
    <source>
        <dbReference type="ARBA" id="ARBA00012369"/>
    </source>
</evidence>
<comment type="pathway">
    <text evidence="1">Lipid metabolism; sphingolipid metabolism.</text>
</comment>
<dbReference type="PANTHER" id="PTHR16320">
    <property type="entry name" value="SPHINGOMYELINASE FAMILY MEMBER"/>
    <property type="match status" value="1"/>
</dbReference>
<evidence type="ECO:0000313" key="7">
    <source>
        <dbReference type="EMBL" id="KAG9466494.1"/>
    </source>
</evidence>
<organism evidence="7 8">
    <name type="scientific">Eleutherodactylus coqui</name>
    <name type="common">Puerto Rican coqui</name>
    <dbReference type="NCBI Taxonomy" id="57060"/>
    <lineage>
        <taxon>Eukaryota</taxon>
        <taxon>Metazoa</taxon>
        <taxon>Chordata</taxon>
        <taxon>Craniata</taxon>
        <taxon>Vertebrata</taxon>
        <taxon>Euteleostomi</taxon>
        <taxon>Amphibia</taxon>
        <taxon>Batrachia</taxon>
        <taxon>Anura</taxon>
        <taxon>Neobatrachia</taxon>
        <taxon>Hyloidea</taxon>
        <taxon>Eleutherodactylidae</taxon>
        <taxon>Eleutherodactylinae</taxon>
        <taxon>Eleutherodactylus</taxon>
        <taxon>Eleutherodactylus</taxon>
    </lineage>
</organism>
<dbReference type="AlphaFoldDB" id="A0A8J6EAE3"/>
<keyword evidence="8" id="KW-1185">Reference proteome</keyword>
<dbReference type="SUPFAM" id="SSF56219">
    <property type="entry name" value="DNase I-like"/>
    <property type="match status" value="1"/>
</dbReference>
<keyword evidence="6" id="KW-1133">Transmembrane helix</keyword>
<keyword evidence="4" id="KW-0443">Lipid metabolism</keyword>
<dbReference type="GO" id="GO:0016020">
    <property type="term" value="C:membrane"/>
    <property type="evidence" value="ECO:0007669"/>
    <property type="project" value="GOC"/>
</dbReference>
<sequence>MPLAESPFSCRLLDDLFLLSCVLVFPSYWFIDRLLSCVVSTSVERSQGPALRILLLVFGALLFALLFVLSLPLCVFGLLLWAPLHQIRRPFSYQRSVDPRDAPERTVAGGCSFTFRGTENGSACGPDGGSACGPDGGSACGPDGGSACGPDGGSACGPDGGSACGPEDVLLTAPCTGPLQGRDGPFEVSLVFPQSPDFLCLQEVFDGRASRKLRRCLSSSFPYILYDVGPSGPHGCGFKFFNSGLFLASRHPLVNAKYYIYPNARGEDALASKGLLCVKVYLGTTQEKQSIVGFMNCTHLHAPECDAPAHCDEISTCDHIFLSVWVMLPYAVTRCLSSSSGYLTSRLRTLKMGSSLPSMFSAEISTLTTAPQTTAWSRSTSCSPSIETPAETAPDETAPEPWGPSSDKSCCTMKL</sequence>